<dbReference type="Proteomes" id="UP000006222">
    <property type="component" value="Unassembled WGS sequence"/>
</dbReference>
<dbReference type="PATRIC" id="fig|991778.3.peg.4445"/>
<evidence type="ECO:0000313" key="2">
    <source>
        <dbReference type="Proteomes" id="UP000006222"/>
    </source>
</evidence>
<reference evidence="1 2" key="1">
    <citation type="journal article" date="2013" name="Mar. Genomics">
        <title>Expression of sulfatases in Rhodopirellula baltica and the diversity of sulfatases in the genus Rhodopirellula.</title>
        <authorList>
            <person name="Wegner C.E."/>
            <person name="Richter-Heitmann T."/>
            <person name="Klindworth A."/>
            <person name="Klockow C."/>
            <person name="Richter M."/>
            <person name="Achstetter T."/>
            <person name="Glockner F.O."/>
            <person name="Harder J."/>
        </authorList>
    </citation>
    <scope>NUCLEOTIDE SEQUENCE [LARGE SCALE GENOMIC DNA]</scope>
    <source>
        <strain evidence="1 2">WH47</strain>
    </source>
</reference>
<dbReference type="EMBL" id="AFAR01000205">
    <property type="protein sequence ID" value="EGF25857.1"/>
    <property type="molecule type" value="Genomic_DNA"/>
</dbReference>
<gene>
    <name evidence="1" type="ORF">RBWH47_06008</name>
</gene>
<sequence>MSGLVSNRGVYPYCISLTTPARTARNRTKWEKPPMRLASDQWRELASFHLSTIDA</sequence>
<proteinExistence type="predicted"/>
<comment type="caution">
    <text evidence="1">The sequence shown here is derived from an EMBL/GenBank/DDBJ whole genome shotgun (WGS) entry which is preliminary data.</text>
</comment>
<organism evidence="1 2">
    <name type="scientific">Rhodopirellula baltica WH47</name>
    <dbReference type="NCBI Taxonomy" id="991778"/>
    <lineage>
        <taxon>Bacteria</taxon>
        <taxon>Pseudomonadati</taxon>
        <taxon>Planctomycetota</taxon>
        <taxon>Planctomycetia</taxon>
        <taxon>Pirellulales</taxon>
        <taxon>Pirellulaceae</taxon>
        <taxon>Rhodopirellula</taxon>
    </lineage>
</organism>
<name>F2AWU4_RHOBT</name>
<evidence type="ECO:0000313" key="1">
    <source>
        <dbReference type="EMBL" id="EGF25857.1"/>
    </source>
</evidence>
<protein>
    <submittedName>
        <fullName evidence="1">Uncharacterized protein</fullName>
    </submittedName>
</protein>
<accession>F2AWU4</accession>
<dbReference type="AlphaFoldDB" id="F2AWU4"/>